<dbReference type="PROSITE" id="PS50297">
    <property type="entry name" value="ANK_REP_REGION"/>
    <property type="match status" value="1"/>
</dbReference>
<dbReference type="Pfam" id="PF24883">
    <property type="entry name" value="NPHP3_N"/>
    <property type="match status" value="1"/>
</dbReference>
<dbReference type="PANTHER" id="PTHR10039">
    <property type="entry name" value="AMELOGENIN"/>
    <property type="match status" value="1"/>
</dbReference>
<name>A0A5C3KA87_COPMA</name>
<dbReference type="SUPFAM" id="SSF48403">
    <property type="entry name" value="Ankyrin repeat"/>
    <property type="match status" value="1"/>
</dbReference>
<keyword evidence="5" id="KW-1185">Reference proteome</keyword>
<dbReference type="PANTHER" id="PTHR10039:SF15">
    <property type="entry name" value="NACHT DOMAIN-CONTAINING PROTEIN"/>
    <property type="match status" value="1"/>
</dbReference>
<dbReference type="Proteomes" id="UP000307440">
    <property type="component" value="Unassembled WGS sequence"/>
</dbReference>
<keyword evidence="2" id="KW-0040">ANK repeat</keyword>
<dbReference type="InterPro" id="IPR056884">
    <property type="entry name" value="NPHP3-like_N"/>
</dbReference>
<protein>
    <submittedName>
        <fullName evidence="4">Ankyrin</fullName>
    </submittedName>
</protein>
<evidence type="ECO:0000313" key="4">
    <source>
        <dbReference type="EMBL" id="TFK17000.1"/>
    </source>
</evidence>
<dbReference type="PROSITE" id="PS50088">
    <property type="entry name" value="ANK_REPEAT"/>
    <property type="match status" value="1"/>
</dbReference>
<evidence type="ECO:0000256" key="1">
    <source>
        <dbReference type="ARBA" id="ARBA00022737"/>
    </source>
</evidence>
<dbReference type="STRING" id="230819.A0A5C3KA87"/>
<dbReference type="Gene3D" id="1.25.40.20">
    <property type="entry name" value="Ankyrin repeat-containing domain"/>
    <property type="match status" value="2"/>
</dbReference>
<dbReference type="OrthoDB" id="448455at2759"/>
<feature type="domain" description="Nephrocystin 3-like N-terminal" evidence="3">
    <location>
        <begin position="43"/>
        <end position="205"/>
    </location>
</feature>
<evidence type="ECO:0000259" key="3">
    <source>
        <dbReference type="Pfam" id="PF24883"/>
    </source>
</evidence>
<dbReference type="SUPFAM" id="SSF52540">
    <property type="entry name" value="P-loop containing nucleoside triphosphate hydrolases"/>
    <property type="match status" value="1"/>
</dbReference>
<dbReference type="EMBL" id="ML210587">
    <property type="protein sequence ID" value="TFK17000.1"/>
    <property type="molecule type" value="Genomic_DNA"/>
</dbReference>
<dbReference type="SMART" id="SM00248">
    <property type="entry name" value="ANK"/>
    <property type="match status" value="9"/>
</dbReference>
<dbReference type="AlphaFoldDB" id="A0A5C3KA87"/>
<dbReference type="Gene3D" id="3.40.50.300">
    <property type="entry name" value="P-loop containing nucleotide triphosphate hydrolases"/>
    <property type="match status" value="1"/>
</dbReference>
<dbReference type="Pfam" id="PF12796">
    <property type="entry name" value="Ank_2"/>
    <property type="match status" value="4"/>
</dbReference>
<accession>A0A5C3KA87</accession>
<proteinExistence type="predicted"/>
<gene>
    <name evidence="4" type="ORF">FA15DRAFT_676396</name>
</gene>
<reference evidence="4 5" key="1">
    <citation type="journal article" date="2019" name="Nat. Ecol. Evol.">
        <title>Megaphylogeny resolves global patterns of mushroom evolution.</title>
        <authorList>
            <person name="Varga T."/>
            <person name="Krizsan K."/>
            <person name="Foldi C."/>
            <person name="Dima B."/>
            <person name="Sanchez-Garcia M."/>
            <person name="Sanchez-Ramirez S."/>
            <person name="Szollosi G.J."/>
            <person name="Szarkandi J.G."/>
            <person name="Papp V."/>
            <person name="Albert L."/>
            <person name="Andreopoulos W."/>
            <person name="Angelini C."/>
            <person name="Antonin V."/>
            <person name="Barry K.W."/>
            <person name="Bougher N.L."/>
            <person name="Buchanan P."/>
            <person name="Buyck B."/>
            <person name="Bense V."/>
            <person name="Catcheside P."/>
            <person name="Chovatia M."/>
            <person name="Cooper J."/>
            <person name="Damon W."/>
            <person name="Desjardin D."/>
            <person name="Finy P."/>
            <person name="Geml J."/>
            <person name="Haridas S."/>
            <person name="Hughes K."/>
            <person name="Justo A."/>
            <person name="Karasinski D."/>
            <person name="Kautmanova I."/>
            <person name="Kiss B."/>
            <person name="Kocsube S."/>
            <person name="Kotiranta H."/>
            <person name="LaButti K.M."/>
            <person name="Lechner B.E."/>
            <person name="Liimatainen K."/>
            <person name="Lipzen A."/>
            <person name="Lukacs Z."/>
            <person name="Mihaltcheva S."/>
            <person name="Morgado L.N."/>
            <person name="Niskanen T."/>
            <person name="Noordeloos M.E."/>
            <person name="Ohm R.A."/>
            <person name="Ortiz-Santana B."/>
            <person name="Ovrebo C."/>
            <person name="Racz N."/>
            <person name="Riley R."/>
            <person name="Savchenko A."/>
            <person name="Shiryaev A."/>
            <person name="Soop K."/>
            <person name="Spirin V."/>
            <person name="Szebenyi C."/>
            <person name="Tomsovsky M."/>
            <person name="Tulloss R.E."/>
            <person name="Uehling J."/>
            <person name="Grigoriev I.V."/>
            <person name="Vagvolgyi C."/>
            <person name="Papp T."/>
            <person name="Martin F.M."/>
            <person name="Miettinen O."/>
            <person name="Hibbett D.S."/>
            <person name="Nagy L.G."/>
        </authorList>
    </citation>
    <scope>NUCLEOTIDE SEQUENCE [LARGE SCALE GENOMIC DNA]</scope>
    <source>
        <strain evidence="4 5">CBS 121175</strain>
    </source>
</reference>
<dbReference type="InterPro" id="IPR002110">
    <property type="entry name" value="Ankyrin_rpt"/>
</dbReference>
<evidence type="ECO:0000256" key="2">
    <source>
        <dbReference type="PROSITE-ProRule" id="PRU00023"/>
    </source>
</evidence>
<evidence type="ECO:0000313" key="5">
    <source>
        <dbReference type="Proteomes" id="UP000307440"/>
    </source>
</evidence>
<sequence>MDIPHNLPRRDADDELLQKILEFLGHINFEIILREKLEKRTPGTGSQVIDSVWFRDWMLSLSGGIIWGTGMPGAGKTVTACIVVEHLQKLAAESESNDVCVLFAFCRYTESLMVIHILLAILRQLLENHPQVLPFLKPMYERHKREGTRPSEAEVIDLLRQIVTSGLFKQTFYILDGLDEAASGIQVNLLEILSSLPVNFFITSRPMDSLKDLIPNARFFTMIASDSDIALLIDEKIYRMPVLRRLLIDNATLKSEVVSMITSKSSGMFLLASLHIDMLRGCTNVRQVRKALEGVPSGMDSMYDATMERIKALPEHEADLVKWVLIWVTYARRLLTAEELGFAVSVSPTTFRFDDMEPVGIEVILWVCCGLLQVGPTQLVRFVHYTTAEYMIRNLERHYSDDPHALIASSCIALLRHYGFHDMSSQNVVDDQTWNRFASSGKHRTVIASYPYEYWGFHLKKSRLTPALALEFLDDCKQYPIFWDLRDTKFHLRLPPRSYDNRFSRLEMLHSIHVAAIYGIREYFNHRTRTPSVLNGRGSAGSTPLILASATGGEDVVAFLMGVEGVDCNLMDGRGQTAMFVAVANHQAGAVKVMLSSGKVDVNRVVPGWRGGTPLTCASRTGQRNIVRLLLEVEGIDVNEMDSYARTALALAVQGGYSDIVRLLLQTKGIDMRGALDKALDNGRNDILNTLLEVPEVTLDEESAFNSLMRAVRGGKPEAVMTVLKHGKFDVNAKDEEGRSALAHSLRNPQASNGAAKALLQIPGIDVNSVDKYGTTILMLAASRRETDASKLVETILRLGSLDINAKDESGQTALVHAASTGSWGVVKLLLGIEGVDWNGVDAQGRTPLMMATESGRDDVVGLLLERSHSSPGYVLS</sequence>
<feature type="repeat" description="ANK" evidence="2">
    <location>
        <begin position="844"/>
        <end position="868"/>
    </location>
</feature>
<dbReference type="InterPro" id="IPR036770">
    <property type="entry name" value="Ankyrin_rpt-contain_sf"/>
</dbReference>
<organism evidence="4 5">
    <name type="scientific">Coprinopsis marcescibilis</name>
    <name type="common">Agaric fungus</name>
    <name type="synonym">Psathyrella marcescibilis</name>
    <dbReference type="NCBI Taxonomy" id="230819"/>
    <lineage>
        <taxon>Eukaryota</taxon>
        <taxon>Fungi</taxon>
        <taxon>Dikarya</taxon>
        <taxon>Basidiomycota</taxon>
        <taxon>Agaricomycotina</taxon>
        <taxon>Agaricomycetes</taxon>
        <taxon>Agaricomycetidae</taxon>
        <taxon>Agaricales</taxon>
        <taxon>Agaricineae</taxon>
        <taxon>Psathyrellaceae</taxon>
        <taxon>Coprinopsis</taxon>
    </lineage>
</organism>
<keyword evidence="1" id="KW-0677">Repeat</keyword>
<dbReference type="InterPro" id="IPR027417">
    <property type="entry name" value="P-loop_NTPase"/>
</dbReference>